<keyword evidence="3" id="KW-1185">Reference proteome</keyword>
<dbReference type="Proteomes" id="UP000215377">
    <property type="component" value="Unassembled WGS sequence"/>
</dbReference>
<proteinExistence type="predicted"/>
<evidence type="ECO:0000313" key="3">
    <source>
        <dbReference type="Proteomes" id="UP000215377"/>
    </source>
</evidence>
<dbReference type="OrthoDB" id="9806380at2"/>
<protein>
    <recommendedName>
        <fullName evidence="1">DUF1330 domain-containing protein</fullName>
    </recommendedName>
</protein>
<sequence length="99" mass="11050">MPKGYIIGHITVKDPEAYKEYVEKDTPLLKAFGAKFLVRGGQSETPEGAAQTRHVVFEFPSYEAAKAAYYDPDYQAVAEIRRRTAESTIILVEGHDEDG</sequence>
<dbReference type="SUPFAM" id="SSF54909">
    <property type="entry name" value="Dimeric alpha+beta barrel"/>
    <property type="match status" value="1"/>
</dbReference>
<name>A0A225NME3_9RHOB</name>
<dbReference type="PANTHER" id="PTHR41521">
    <property type="match status" value="1"/>
</dbReference>
<evidence type="ECO:0000259" key="1">
    <source>
        <dbReference type="Pfam" id="PF07045"/>
    </source>
</evidence>
<dbReference type="InterPro" id="IPR010753">
    <property type="entry name" value="DUF1330"/>
</dbReference>
<dbReference type="EMBL" id="AQQR01000002">
    <property type="protein sequence ID" value="OWU75681.1"/>
    <property type="molecule type" value="Genomic_DNA"/>
</dbReference>
<reference evidence="2 3" key="1">
    <citation type="submission" date="2013-04" db="EMBL/GenBank/DDBJ databases">
        <title>Oceanicola sp. 22II1-22F33 Genome Sequencing.</title>
        <authorList>
            <person name="Lai Q."/>
            <person name="Li G."/>
            <person name="Shao Z."/>
        </authorList>
    </citation>
    <scope>NUCLEOTIDE SEQUENCE [LARGE SCALE GENOMIC DNA]</scope>
    <source>
        <strain evidence="2 3">22II1-22F33</strain>
    </source>
</reference>
<gene>
    <name evidence="2" type="ORF">ATO3_05590</name>
</gene>
<dbReference type="InterPro" id="IPR011008">
    <property type="entry name" value="Dimeric_a/b-barrel"/>
</dbReference>
<dbReference type="PANTHER" id="PTHR41521:SF4">
    <property type="entry name" value="BLR0684 PROTEIN"/>
    <property type="match status" value="1"/>
</dbReference>
<dbReference type="AlphaFoldDB" id="A0A225NME3"/>
<comment type="caution">
    <text evidence="2">The sequence shown here is derived from an EMBL/GenBank/DDBJ whole genome shotgun (WGS) entry which is preliminary data.</text>
</comment>
<dbReference type="RefSeq" id="WP_088648847.1">
    <property type="nucleotide sequence ID" value="NZ_AQQR01000002.1"/>
</dbReference>
<evidence type="ECO:0000313" key="2">
    <source>
        <dbReference type="EMBL" id="OWU75681.1"/>
    </source>
</evidence>
<accession>A0A225NME3</accession>
<feature type="domain" description="DUF1330" evidence="1">
    <location>
        <begin position="3"/>
        <end position="94"/>
    </location>
</feature>
<dbReference type="Gene3D" id="3.30.70.100">
    <property type="match status" value="1"/>
</dbReference>
<dbReference type="Pfam" id="PF07045">
    <property type="entry name" value="DUF1330"/>
    <property type="match status" value="1"/>
</dbReference>
<organism evidence="2 3">
    <name type="scientific">Marinibacterium profundimaris</name>
    <dbReference type="NCBI Taxonomy" id="1679460"/>
    <lineage>
        <taxon>Bacteria</taxon>
        <taxon>Pseudomonadati</taxon>
        <taxon>Pseudomonadota</taxon>
        <taxon>Alphaproteobacteria</taxon>
        <taxon>Rhodobacterales</taxon>
        <taxon>Paracoccaceae</taxon>
        <taxon>Marinibacterium</taxon>
    </lineage>
</organism>